<evidence type="ECO:0000256" key="1">
    <source>
        <dbReference type="ARBA" id="ARBA00004604"/>
    </source>
</evidence>
<proteinExistence type="inferred from homology"/>
<name>A0ABQ5RQ16_9CHLO</name>
<accession>A0ABQ5RQ16</accession>
<feature type="compositionally biased region" description="Gly residues" evidence="8">
    <location>
        <begin position="1"/>
        <end position="16"/>
    </location>
</feature>
<feature type="non-terminal residue" evidence="9">
    <location>
        <position position="515"/>
    </location>
</feature>
<feature type="compositionally biased region" description="Low complexity" evidence="8">
    <location>
        <begin position="391"/>
        <end position="401"/>
    </location>
</feature>
<reference evidence="9 10" key="1">
    <citation type="journal article" date="2023" name="IScience">
        <title>Expanded male sex-determining region conserved during the evolution of homothallism in the green alga Volvox.</title>
        <authorList>
            <person name="Yamamoto K."/>
            <person name="Matsuzaki R."/>
            <person name="Mahakham W."/>
            <person name="Heman W."/>
            <person name="Sekimoto H."/>
            <person name="Kawachi M."/>
            <person name="Minakuchi Y."/>
            <person name="Toyoda A."/>
            <person name="Nozaki H."/>
        </authorList>
    </citation>
    <scope>NUCLEOTIDE SEQUENCE [LARGE SCALE GENOMIC DNA]</scope>
    <source>
        <strain evidence="9 10">NIES-4468</strain>
    </source>
</reference>
<feature type="compositionally biased region" description="Acidic residues" evidence="8">
    <location>
        <begin position="288"/>
        <end position="313"/>
    </location>
</feature>
<keyword evidence="7" id="KW-0539">Nucleus</keyword>
<gene>
    <name evidence="9" type="ORF">VaNZ11_001555</name>
</gene>
<dbReference type="InterPro" id="IPR050786">
    <property type="entry name" value="EFG1_rRNA-proc"/>
</dbReference>
<keyword evidence="6" id="KW-0175">Coiled coil</keyword>
<comment type="caution">
    <text evidence="9">The sequence shown here is derived from an EMBL/GenBank/DDBJ whole genome shotgun (WGS) entry which is preliminary data.</text>
</comment>
<feature type="region of interest" description="Disordered" evidence="8">
    <location>
        <begin position="128"/>
        <end position="154"/>
    </location>
</feature>
<dbReference type="Pfam" id="PF10153">
    <property type="entry name" value="Efg1"/>
    <property type="match status" value="1"/>
</dbReference>
<feature type="region of interest" description="Disordered" evidence="8">
    <location>
        <begin position="1"/>
        <end position="63"/>
    </location>
</feature>
<dbReference type="InterPro" id="IPR019310">
    <property type="entry name" value="Efg1"/>
</dbReference>
<evidence type="ECO:0000256" key="2">
    <source>
        <dbReference type="ARBA" id="ARBA00006916"/>
    </source>
</evidence>
<keyword evidence="10" id="KW-1185">Reference proteome</keyword>
<evidence type="ECO:0000256" key="8">
    <source>
        <dbReference type="SAM" id="MobiDB-lite"/>
    </source>
</evidence>
<protein>
    <recommendedName>
        <fullName evidence="3">rRNA-processing protein EFG1</fullName>
    </recommendedName>
    <alternativeName>
        <fullName evidence="4">rRNA-processing protein efg1</fullName>
    </alternativeName>
</protein>
<feature type="region of interest" description="Disordered" evidence="8">
    <location>
        <begin position="256"/>
        <end position="456"/>
    </location>
</feature>
<feature type="region of interest" description="Disordered" evidence="8">
    <location>
        <begin position="481"/>
        <end position="515"/>
    </location>
</feature>
<dbReference type="Proteomes" id="UP001165090">
    <property type="component" value="Unassembled WGS sequence"/>
</dbReference>
<feature type="compositionally biased region" description="Basic and acidic residues" evidence="8">
    <location>
        <begin position="499"/>
        <end position="509"/>
    </location>
</feature>
<feature type="compositionally biased region" description="Acidic residues" evidence="8">
    <location>
        <begin position="143"/>
        <end position="152"/>
    </location>
</feature>
<dbReference type="PANTHER" id="PTHR33911">
    <property type="entry name" value="RRNA-PROCESSING PROTEIN EFG1"/>
    <property type="match status" value="1"/>
</dbReference>
<feature type="compositionally biased region" description="Acidic residues" evidence="8">
    <location>
        <begin position="353"/>
        <end position="363"/>
    </location>
</feature>
<evidence type="ECO:0000256" key="7">
    <source>
        <dbReference type="ARBA" id="ARBA00023242"/>
    </source>
</evidence>
<evidence type="ECO:0000313" key="10">
    <source>
        <dbReference type="Proteomes" id="UP001165090"/>
    </source>
</evidence>
<evidence type="ECO:0000256" key="6">
    <source>
        <dbReference type="ARBA" id="ARBA00023054"/>
    </source>
</evidence>
<sequence>MGQPGGFGGRGQGRGGGRGRGKLGPRGGGILKKHAGGGGGSASRGNTTTSSNKHRSLKNQIRGVERLLKREGLDSRVRAAKEAELAELQEKMAKHQQQDLERKYAVKYHKIKFFERVKLERAIRQLERRLGETGAGGKSRGSEEEEEEEEGQPLDLQAVKAKLAALKDDLMYVKHFPKGEKYVSILRDVEDPEAQKNLEAERERLRAIMRRQVAEVAAVTEADEGRALLGDKSLAAAAASHTDGNLKAKTKATDVGIIKAGESKPPQKQQQPKRQHQARLTTTIAANMDEEDEYRDEEPQEEVSEQEGTEDDFFLSADNVDGGGDVGSDRGVLDIDGGGDNDSDQGSGSAGGDVEDAGQEEEGALGVRRVKPASGGAADRGAAKRVPHPGASAAMMAPPAAKRARVEGALLQREAIKQRRQDGRSQTEQRAGAERPRHAFAEKLGGSGDGDEDEEADDFFLSADSDAVAAGVVVSAGEGYAGNGIRQASKPHAKGPVGWREKGRDRESGGGEEGG</sequence>
<feature type="compositionally biased region" description="Gly residues" evidence="8">
    <location>
        <begin position="24"/>
        <end position="42"/>
    </location>
</feature>
<evidence type="ECO:0000256" key="3">
    <source>
        <dbReference type="ARBA" id="ARBA00018689"/>
    </source>
</evidence>
<evidence type="ECO:0000256" key="5">
    <source>
        <dbReference type="ARBA" id="ARBA00022552"/>
    </source>
</evidence>
<comment type="subcellular location">
    <subcellularLocation>
        <location evidence="1">Nucleus</location>
        <location evidence="1">Nucleolus</location>
    </subcellularLocation>
</comment>
<evidence type="ECO:0000256" key="4">
    <source>
        <dbReference type="ARBA" id="ARBA00019827"/>
    </source>
</evidence>
<comment type="similarity">
    <text evidence="2">Belongs to the EFG1 family.</text>
</comment>
<evidence type="ECO:0000313" key="9">
    <source>
        <dbReference type="EMBL" id="GLI59630.1"/>
    </source>
</evidence>
<dbReference type="EMBL" id="BSDZ01000004">
    <property type="protein sequence ID" value="GLI59630.1"/>
    <property type="molecule type" value="Genomic_DNA"/>
</dbReference>
<organism evidence="9 10">
    <name type="scientific">Volvox africanus</name>
    <dbReference type="NCBI Taxonomy" id="51714"/>
    <lineage>
        <taxon>Eukaryota</taxon>
        <taxon>Viridiplantae</taxon>
        <taxon>Chlorophyta</taxon>
        <taxon>core chlorophytes</taxon>
        <taxon>Chlorophyceae</taxon>
        <taxon>CS clade</taxon>
        <taxon>Chlamydomonadales</taxon>
        <taxon>Volvocaceae</taxon>
        <taxon>Volvox</taxon>
    </lineage>
</organism>
<keyword evidence="5" id="KW-0698">rRNA processing</keyword>
<dbReference type="PANTHER" id="PTHR33911:SF1">
    <property type="entry name" value="RRNA-PROCESSING PROTEIN EFG1"/>
    <property type="match status" value="1"/>
</dbReference>
<feature type="compositionally biased region" description="Basic and acidic residues" evidence="8">
    <location>
        <begin position="414"/>
        <end position="441"/>
    </location>
</feature>